<name>A0A319DEY6_9EURO</name>
<feature type="transmembrane region" description="Helical" evidence="8">
    <location>
        <begin position="21"/>
        <end position="40"/>
    </location>
</feature>
<dbReference type="GO" id="GO:0012505">
    <property type="term" value="C:endomembrane system"/>
    <property type="evidence" value="ECO:0007669"/>
    <property type="project" value="UniProtKB-SubCell"/>
</dbReference>
<evidence type="ECO:0000256" key="7">
    <source>
        <dbReference type="SAM" id="MobiDB-lite"/>
    </source>
</evidence>
<dbReference type="PANTHER" id="PTHR23501:SF78">
    <property type="entry name" value="MAJOR FACILITATOR SUPERFAMILY (MFS) PROFILE DOMAIN-CONTAINING PROTEIN-RELATED"/>
    <property type="match status" value="1"/>
</dbReference>
<feature type="transmembrane region" description="Helical" evidence="8">
    <location>
        <begin position="220"/>
        <end position="241"/>
    </location>
</feature>
<protein>
    <submittedName>
        <fullName evidence="10">MFS general substrate transporter</fullName>
    </submittedName>
</protein>
<feature type="transmembrane region" description="Helical" evidence="8">
    <location>
        <begin position="352"/>
        <end position="370"/>
    </location>
</feature>
<dbReference type="PRINTS" id="PR01036">
    <property type="entry name" value="TCRTETB"/>
</dbReference>
<feature type="domain" description="Major facilitator superfamily (MFS) profile" evidence="9">
    <location>
        <begin position="26"/>
        <end position="506"/>
    </location>
</feature>
<keyword evidence="6 8" id="KW-0472">Membrane</keyword>
<feature type="transmembrane region" description="Helical" evidence="8">
    <location>
        <begin position="376"/>
        <end position="401"/>
    </location>
</feature>
<evidence type="ECO:0000256" key="4">
    <source>
        <dbReference type="ARBA" id="ARBA00022692"/>
    </source>
</evidence>
<evidence type="ECO:0000256" key="3">
    <source>
        <dbReference type="ARBA" id="ARBA00022448"/>
    </source>
</evidence>
<evidence type="ECO:0000256" key="2">
    <source>
        <dbReference type="ARBA" id="ARBA00008335"/>
    </source>
</evidence>
<comment type="subcellular location">
    <subcellularLocation>
        <location evidence="1">Endomembrane system</location>
        <topology evidence="1">Multi-pass membrane protein</topology>
    </subcellularLocation>
</comment>
<evidence type="ECO:0000313" key="11">
    <source>
        <dbReference type="Proteomes" id="UP000247810"/>
    </source>
</evidence>
<dbReference type="InterPro" id="IPR020846">
    <property type="entry name" value="MFS_dom"/>
</dbReference>
<evidence type="ECO:0000256" key="6">
    <source>
        <dbReference type="ARBA" id="ARBA00023136"/>
    </source>
</evidence>
<comment type="similarity">
    <text evidence="2">Belongs to the major facilitator superfamily.</text>
</comment>
<evidence type="ECO:0000256" key="8">
    <source>
        <dbReference type="SAM" id="Phobius"/>
    </source>
</evidence>
<feature type="transmembrane region" description="Helical" evidence="8">
    <location>
        <begin position="318"/>
        <end position="340"/>
    </location>
</feature>
<dbReference type="GO" id="GO:0046943">
    <property type="term" value="F:carboxylic acid transmembrane transporter activity"/>
    <property type="evidence" value="ECO:0007669"/>
    <property type="project" value="UniProtKB-ARBA"/>
</dbReference>
<dbReference type="InterPro" id="IPR036259">
    <property type="entry name" value="MFS_trans_sf"/>
</dbReference>
<dbReference type="FunFam" id="1.20.1250.20:FF:000436">
    <property type="entry name" value="MFS transporter, putative"/>
    <property type="match status" value="1"/>
</dbReference>
<dbReference type="VEuPathDB" id="FungiDB:BO71DRAFT_376791"/>
<dbReference type="Pfam" id="PF07690">
    <property type="entry name" value="MFS_1"/>
    <property type="match status" value="1"/>
</dbReference>
<feature type="transmembrane region" description="Helical" evidence="8">
    <location>
        <begin position="90"/>
        <end position="110"/>
    </location>
</feature>
<dbReference type="SUPFAM" id="SSF103473">
    <property type="entry name" value="MFS general substrate transporter"/>
    <property type="match status" value="2"/>
</dbReference>
<evidence type="ECO:0000313" key="10">
    <source>
        <dbReference type="EMBL" id="PYH95744.1"/>
    </source>
</evidence>
<feature type="compositionally biased region" description="Basic and acidic residues" evidence="7">
    <location>
        <begin position="510"/>
        <end position="539"/>
    </location>
</feature>
<keyword evidence="4 8" id="KW-0812">Transmembrane</keyword>
<dbReference type="Gene3D" id="1.20.1250.20">
    <property type="entry name" value="MFS general substrate transporter like domains"/>
    <property type="match status" value="2"/>
</dbReference>
<dbReference type="InterPro" id="IPR011701">
    <property type="entry name" value="MFS"/>
</dbReference>
<dbReference type="GO" id="GO:0005886">
    <property type="term" value="C:plasma membrane"/>
    <property type="evidence" value="ECO:0007669"/>
    <property type="project" value="TreeGrafter"/>
</dbReference>
<feature type="transmembrane region" description="Helical" evidence="8">
    <location>
        <begin position="285"/>
        <end position="306"/>
    </location>
</feature>
<proteinExistence type="inferred from homology"/>
<organism evidence="10 11">
    <name type="scientific">Aspergillus ellipticus CBS 707.79</name>
    <dbReference type="NCBI Taxonomy" id="1448320"/>
    <lineage>
        <taxon>Eukaryota</taxon>
        <taxon>Fungi</taxon>
        <taxon>Dikarya</taxon>
        <taxon>Ascomycota</taxon>
        <taxon>Pezizomycotina</taxon>
        <taxon>Eurotiomycetes</taxon>
        <taxon>Eurotiomycetidae</taxon>
        <taxon>Eurotiales</taxon>
        <taxon>Aspergillaceae</taxon>
        <taxon>Aspergillus</taxon>
        <taxon>Aspergillus subgen. Circumdati</taxon>
    </lineage>
</organism>
<dbReference type="PROSITE" id="PS50850">
    <property type="entry name" value="MFS"/>
    <property type="match status" value="1"/>
</dbReference>
<feature type="transmembrane region" description="Helical" evidence="8">
    <location>
        <begin position="422"/>
        <end position="440"/>
    </location>
</feature>
<keyword evidence="5 8" id="KW-1133">Transmembrane helix</keyword>
<keyword evidence="11" id="KW-1185">Reference proteome</keyword>
<sequence>MNRQQAAEKALHDQTNILPRAQLLVVFAGLAVSLLITFVDQNGISVTLPTVARDLNASDTISWAGTSSLIANTMFTVLYGRLSDIFGRKIVYLCALGLLCIADLLCGLSQNAPMFYVFRGLAGVAGGGVTSLTMIIVSDIVTLKERGKYQGILGAALGLGNVIGPFIGAAFVMDSTWRGLFWLISPLAACSIIVGYFLIPDNAKKTSFWKNVRRIDFYGILSSSIGIIFVLIPISGGGSYFNWDSAMVISMLTIGGCALIAFILIEWKVAVLPMLPVVFFKNKVLCALFLQSFLLGAVYQSSLYYLPLYYQNARDWSPIISASLTAPMVLFQSLASICSGQYISRRKRYGEVIWTGFFFWTLGAGLMLLFDRHTHPAVIAVVVAIAGVGVGFTFQPTMIAFQAHCTKAQRAVVISDRNFFRCLGGACGLAISAAILQATLRSNLPEGYKYVADSSYSLPSRTGISDADWDQILTAYARASHSVFIFQVPLMGICLIACLLIRDRGLERPKDQHEIEEEKRQEEEKRRQEEAQESAEKHAAVQATETQSELTREPETTGEEHSASRADPKAEPEA</sequence>
<feature type="transmembrane region" description="Helical" evidence="8">
    <location>
        <begin position="179"/>
        <end position="199"/>
    </location>
</feature>
<dbReference type="OrthoDB" id="6770063at2759"/>
<accession>A0A319DEY6</accession>
<evidence type="ECO:0000256" key="5">
    <source>
        <dbReference type="ARBA" id="ARBA00022989"/>
    </source>
</evidence>
<evidence type="ECO:0000259" key="9">
    <source>
        <dbReference type="PROSITE" id="PS50850"/>
    </source>
</evidence>
<feature type="transmembrane region" description="Helical" evidence="8">
    <location>
        <begin position="247"/>
        <end position="265"/>
    </location>
</feature>
<feature type="transmembrane region" description="Helical" evidence="8">
    <location>
        <begin position="149"/>
        <end position="173"/>
    </location>
</feature>
<feature type="transmembrane region" description="Helical" evidence="8">
    <location>
        <begin position="116"/>
        <end position="137"/>
    </location>
</feature>
<feature type="compositionally biased region" description="Basic and acidic residues" evidence="7">
    <location>
        <begin position="550"/>
        <end position="574"/>
    </location>
</feature>
<dbReference type="FunFam" id="1.20.1720.10:FF:000013">
    <property type="entry name" value="Related to multidrug resistance proteins"/>
    <property type="match status" value="1"/>
</dbReference>
<feature type="transmembrane region" description="Helical" evidence="8">
    <location>
        <begin position="483"/>
        <end position="501"/>
    </location>
</feature>
<dbReference type="EMBL" id="KZ825848">
    <property type="protein sequence ID" value="PYH95744.1"/>
    <property type="molecule type" value="Genomic_DNA"/>
</dbReference>
<reference evidence="10 11" key="1">
    <citation type="submission" date="2018-02" db="EMBL/GenBank/DDBJ databases">
        <title>The genomes of Aspergillus section Nigri reveals drivers in fungal speciation.</title>
        <authorList>
            <consortium name="DOE Joint Genome Institute"/>
            <person name="Vesth T.C."/>
            <person name="Nybo J."/>
            <person name="Theobald S."/>
            <person name="Brandl J."/>
            <person name="Frisvad J.C."/>
            <person name="Nielsen K.F."/>
            <person name="Lyhne E.K."/>
            <person name="Kogle M.E."/>
            <person name="Kuo A."/>
            <person name="Riley R."/>
            <person name="Clum A."/>
            <person name="Nolan M."/>
            <person name="Lipzen A."/>
            <person name="Salamov A."/>
            <person name="Henrissat B."/>
            <person name="Wiebenga A."/>
            <person name="De vries R.P."/>
            <person name="Grigoriev I.V."/>
            <person name="Mortensen U.H."/>
            <person name="Andersen M.R."/>
            <person name="Baker S.E."/>
        </authorList>
    </citation>
    <scope>NUCLEOTIDE SEQUENCE [LARGE SCALE GENOMIC DNA]</scope>
    <source>
        <strain evidence="10 11">CBS 707.79</strain>
    </source>
</reference>
<dbReference type="Proteomes" id="UP000247810">
    <property type="component" value="Unassembled WGS sequence"/>
</dbReference>
<dbReference type="PANTHER" id="PTHR23501">
    <property type="entry name" value="MAJOR FACILITATOR SUPERFAMILY"/>
    <property type="match status" value="1"/>
</dbReference>
<feature type="region of interest" description="Disordered" evidence="7">
    <location>
        <begin position="510"/>
        <end position="574"/>
    </location>
</feature>
<dbReference type="AlphaFoldDB" id="A0A319DEY6"/>
<keyword evidence="3" id="KW-0813">Transport</keyword>
<evidence type="ECO:0000256" key="1">
    <source>
        <dbReference type="ARBA" id="ARBA00004127"/>
    </source>
</evidence>
<feature type="transmembrane region" description="Helical" evidence="8">
    <location>
        <begin position="60"/>
        <end position="78"/>
    </location>
</feature>
<gene>
    <name evidence="10" type="ORF">BO71DRAFT_376791</name>
</gene>